<keyword evidence="1" id="KW-0175">Coiled coil</keyword>
<dbReference type="Proteomes" id="UP001155586">
    <property type="component" value="Unassembled WGS sequence"/>
</dbReference>
<feature type="coiled-coil region" evidence="1">
    <location>
        <begin position="114"/>
        <end position="248"/>
    </location>
</feature>
<reference evidence="3" key="1">
    <citation type="submission" date="2022-02" db="EMBL/GenBank/DDBJ databases">
        <title>Vibrio sp. nov., a new bacterium isolated from Bohai sea, China.</title>
        <authorList>
            <person name="Yuan Y."/>
        </authorList>
    </citation>
    <scope>NUCLEOTIDE SEQUENCE</scope>
    <source>
        <strain evidence="3">DBSS07</strain>
    </source>
</reference>
<sequence length="258" mass="29315">MSIQELLTEKVLSILAIDLGLVILLMWFLILLLIIREFRKFAQKFSQPASGADGLDPATLQLCQQSVDNALNYTSENGDTLNDLIQIQKALEQQVAIIQKSTGGNISPEDQASIDELNKKLNKSHKLIRKLKGDLDKSVKGLKMTRKKLFDQNDTVESLREEKAAVEKEFEKLEEEYIQISKAGGFYEMAQGYQAEKKELLETIEQYKELADQGGGNSEELESMQQELQNTLLQLEHMTKEKEFVEKRYLDLVDGAKD</sequence>
<keyword evidence="4" id="KW-1185">Reference proteome</keyword>
<proteinExistence type="predicted"/>
<feature type="transmembrane region" description="Helical" evidence="2">
    <location>
        <begin position="12"/>
        <end position="35"/>
    </location>
</feature>
<keyword evidence="2" id="KW-1133">Transmembrane helix</keyword>
<keyword evidence="2" id="KW-0812">Transmembrane</keyword>
<comment type="caution">
    <text evidence="3">The sequence shown here is derived from an EMBL/GenBank/DDBJ whole genome shotgun (WGS) entry which is preliminary data.</text>
</comment>
<dbReference type="EMBL" id="JAKRRX010000018">
    <property type="protein sequence ID" value="MCW8333203.1"/>
    <property type="molecule type" value="Genomic_DNA"/>
</dbReference>
<evidence type="ECO:0000313" key="4">
    <source>
        <dbReference type="Proteomes" id="UP001155586"/>
    </source>
</evidence>
<protein>
    <submittedName>
        <fullName evidence="3">Chromosome partitioning protein ParA</fullName>
    </submittedName>
</protein>
<dbReference type="RefSeq" id="WP_252028792.1">
    <property type="nucleotide sequence ID" value="NZ_JAKRRX010000018.1"/>
</dbReference>
<organism evidence="3 4">
    <name type="scientific">Vibrio paucivorans</name>
    <dbReference type="NCBI Taxonomy" id="2829489"/>
    <lineage>
        <taxon>Bacteria</taxon>
        <taxon>Pseudomonadati</taxon>
        <taxon>Pseudomonadota</taxon>
        <taxon>Gammaproteobacteria</taxon>
        <taxon>Vibrionales</taxon>
        <taxon>Vibrionaceae</taxon>
        <taxon>Vibrio</taxon>
    </lineage>
</organism>
<evidence type="ECO:0000256" key="1">
    <source>
        <dbReference type="SAM" id="Coils"/>
    </source>
</evidence>
<accession>A0A9X3CCH0</accession>
<gene>
    <name evidence="3" type="ORF">MD483_05125</name>
</gene>
<keyword evidence="2" id="KW-0472">Membrane</keyword>
<dbReference type="AlphaFoldDB" id="A0A9X3CCH0"/>
<name>A0A9X3CCH0_9VIBR</name>
<evidence type="ECO:0000256" key="2">
    <source>
        <dbReference type="SAM" id="Phobius"/>
    </source>
</evidence>
<evidence type="ECO:0000313" key="3">
    <source>
        <dbReference type="EMBL" id="MCW8333203.1"/>
    </source>
</evidence>